<name>A0A1P8FA70_9CHLR</name>
<dbReference type="SUPFAM" id="SSF109604">
    <property type="entry name" value="HD-domain/PDEase-like"/>
    <property type="match status" value="1"/>
</dbReference>
<evidence type="ECO:0000256" key="1">
    <source>
        <dbReference type="ARBA" id="ARBA00022801"/>
    </source>
</evidence>
<keyword evidence="1 4" id="KW-0378">Hydrolase</keyword>
<dbReference type="InterPro" id="IPR006261">
    <property type="entry name" value="dGTPase"/>
</dbReference>
<proteinExistence type="predicted"/>
<dbReference type="STRING" id="1839801.Dform_02028"/>
<accession>A0A1P8FA70</accession>
<dbReference type="Gene3D" id="1.10.3210.10">
    <property type="entry name" value="Hypothetical protein af1432"/>
    <property type="match status" value="1"/>
</dbReference>
<evidence type="ECO:0000259" key="3">
    <source>
        <dbReference type="PROSITE" id="PS51831"/>
    </source>
</evidence>
<dbReference type="Proteomes" id="UP000185934">
    <property type="component" value="Chromosome"/>
</dbReference>
<dbReference type="RefSeq" id="WP_076004845.1">
    <property type="nucleotide sequence ID" value="NZ_CP018258.1"/>
</dbReference>
<gene>
    <name evidence="4" type="primary">dgt</name>
    <name evidence="4" type="ORF">Dform_02028</name>
</gene>
<feature type="region of interest" description="Disordered" evidence="2">
    <location>
        <begin position="1"/>
        <end position="23"/>
    </location>
</feature>
<keyword evidence="5" id="KW-1185">Reference proteome</keyword>
<dbReference type="EMBL" id="CP018258">
    <property type="protein sequence ID" value="APV45341.1"/>
    <property type="molecule type" value="Genomic_DNA"/>
</dbReference>
<dbReference type="InterPro" id="IPR006674">
    <property type="entry name" value="HD_domain"/>
</dbReference>
<protein>
    <submittedName>
        <fullName evidence="4">dGTPase</fullName>
        <ecNumber evidence="4">3.1.5.1</ecNumber>
    </submittedName>
</protein>
<dbReference type="NCBIfam" id="TIGR01353">
    <property type="entry name" value="dGTP_triPase"/>
    <property type="match status" value="1"/>
</dbReference>
<dbReference type="PROSITE" id="PS51831">
    <property type="entry name" value="HD"/>
    <property type="match status" value="1"/>
</dbReference>
<dbReference type="InterPro" id="IPR003607">
    <property type="entry name" value="HD/PDEase_dom"/>
</dbReference>
<dbReference type="PANTHER" id="PTHR11373">
    <property type="entry name" value="DEOXYNUCLEOSIDE TRIPHOSPHATE TRIPHOSPHOHYDROLASE"/>
    <property type="match status" value="1"/>
</dbReference>
<feature type="domain" description="HD" evidence="3">
    <location>
        <begin position="54"/>
        <end position="216"/>
    </location>
</feature>
<dbReference type="EC" id="3.1.5.1" evidence="4"/>
<evidence type="ECO:0000313" key="4">
    <source>
        <dbReference type="EMBL" id="APV45341.1"/>
    </source>
</evidence>
<dbReference type="GO" id="GO:0008832">
    <property type="term" value="F:dGTPase activity"/>
    <property type="evidence" value="ECO:0007669"/>
    <property type="project" value="UniProtKB-EC"/>
</dbReference>
<dbReference type="OrthoDB" id="9803619at2"/>
<dbReference type="InterPro" id="IPR026875">
    <property type="entry name" value="PHydrolase_assoc_dom"/>
</dbReference>
<dbReference type="InterPro" id="IPR050135">
    <property type="entry name" value="dGTPase-like"/>
</dbReference>
<dbReference type="Pfam" id="PF01966">
    <property type="entry name" value="HD"/>
    <property type="match status" value="1"/>
</dbReference>
<dbReference type="Pfam" id="PF13286">
    <property type="entry name" value="HD_assoc"/>
    <property type="match status" value="1"/>
</dbReference>
<dbReference type="KEGG" id="dfo:Dform_02028"/>
<dbReference type="SMART" id="SM00471">
    <property type="entry name" value="HDc"/>
    <property type="match status" value="1"/>
</dbReference>
<sequence>MRDDRLHPPKGIHADQRRPGERDRDRILYSPALRRLGGVSQVASAVEGHIYHNRLTHTYEVAQISLRLAQHLKRQTSPEILKQAGDLDPDVAEAAALAHDLGHPPFGHLAELELRTLLKNHCNVDSFDGNAQSFRIVTKLEFRHDNCPGLNLTRATLAAILKYPIRDLGDPGQNKWGAYTTETKDFDFARALLPAGDHERSIEAEIMDFSDDIAYSVHDVEDFYRARLIPMHSLILDGEERSRLVEGIVKRFQTKSEKLPYSQSEIDETIQRVFAVASLGKPLTRPYSGSGDQRSALKAWTSLLIGRFLGTGITVKVPSKSSPRRVELNPETTKEIFVLKQLNWYYVIETPSLLTQQIGQRTIIRTVFNAFMETGRVGGYPLTFPEVFRSQLPARTDSELARIVADMISSMTEQQIIDMYDRITGHGMGSIVDVVLRG</sequence>
<dbReference type="GO" id="GO:0006203">
    <property type="term" value="P:dGTP catabolic process"/>
    <property type="evidence" value="ECO:0007669"/>
    <property type="project" value="TreeGrafter"/>
</dbReference>
<dbReference type="CDD" id="cd00077">
    <property type="entry name" value="HDc"/>
    <property type="match status" value="1"/>
</dbReference>
<dbReference type="AlphaFoldDB" id="A0A1P8FA70"/>
<dbReference type="PANTHER" id="PTHR11373:SF32">
    <property type="entry name" value="DEOXYGUANOSINETRIPHOSPHATE TRIPHOSPHOHYDROLASE"/>
    <property type="match status" value="1"/>
</dbReference>
<reference evidence="5" key="1">
    <citation type="submission" date="2016-11" db="EMBL/GenBank/DDBJ databases">
        <title>Dehalogenimonas formicexedens sp. nov., a chlorinated alkane respiring bacterium isolated from contaminated groundwater.</title>
        <authorList>
            <person name="Key T.A."/>
            <person name="Bowman K.S."/>
            <person name="Lee I."/>
            <person name="Chun J."/>
            <person name="Albuquerque L."/>
            <person name="da Costa M.S."/>
            <person name="Rainey F.A."/>
            <person name="Moe W.M."/>
        </authorList>
    </citation>
    <scope>NUCLEOTIDE SEQUENCE [LARGE SCALE GENOMIC DNA]</scope>
    <source>
        <strain evidence="5">NSZ-14</strain>
    </source>
</reference>
<evidence type="ECO:0000313" key="5">
    <source>
        <dbReference type="Proteomes" id="UP000185934"/>
    </source>
</evidence>
<organism evidence="4 5">
    <name type="scientific">Dehalogenimonas formicexedens</name>
    <dbReference type="NCBI Taxonomy" id="1839801"/>
    <lineage>
        <taxon>Bacteria</taxon>
        <taxon>Bacillati</taxon>
        <taxon>Chloroflexota</taxon>
        <taxon>Dehalococcoidia</taxon>
        <taxon>Dehalococcoidales</taxon>
        <taxon>Dehalococcoidaceae</taxon>
        <taxon>Dehalogenimonas</taxon>
    </lineage>
</organism>
<evidence type="ECO:0000256" key="2">
    <source>
        <dbReference type="SAM" id="MobiDB-lite"/>
    </source>
</evidence>